<sequence length="84" mass="9836">MGEALVIPIRRLFVNIPVGEPSHPNETTRLSKRTGYEALFDIKLNLWFIFDEDSLASRWSGWFLVRCDLGDTPKPQSRETNWYH</sequence>
<evidence type="ECO:0000313" key="2">
    <source>
        <dbReference type="Proteomes" id="UP001153332"/>
    </source>
</evidence>
<comment type="caution">
    <text evidence="1">The sequence shown here is derived from an EMBL/GenBank/DDBJ whole genome shotgun (WGS) entry which is preliminary data.</text>
</comment>
<proteinExistence type="predicted"/>
<accession>A0ACC2JSE1</accession>
<organism evidence="1 2">
    <name type="scientific">Lasiodiplodia mahajangana</name>
    <dbReference type="NCBI Taxonomy" id="1108764"/>
    <lineage>
        <taxon>Eukaryota</taxon>
        <taxon>Fungi</taxon>
        <taxon>Dikarya</taxon>
        <taxon>Ascomycota</taxon>
        <taxon>Pezizomycotina</taxon>
        <taxon>Dothideomycetes</taxon>
        <taxon>Dothideomycetes incertae sedis</taxon>
        <taxon>Botryosphaeriales</taxon>
        <taxon>Botryosphaeriaceae</taxon>
        <taxon>Lasiodiplodia</taxon>
    </lineage>
</organism>
<dbReference type="Proteomes" id="UP001153332">
    <property type="component" value="Unassembled WGS sequence"/>
</dbReference>
<keyword evidence="2" id="KW-1185">Reference proteome</keyword>
<name>A0ACC2JSE1_9PEZI</name>
<evidence type="ECO:0000313" key="1">
    <source>
        <dbReference type="EMBL" id="KAJ8130406.1"/>
    </source>
</evidence>
<gene>
    <name evidence="1" type="ORF">O1611_g3225</name>
</gene>
<reference evidence="1" key="1">
    <citation type="submission" date="2022-12" db="EMBL/GenBank/DDBJ databases">
        <title>Genome Sequence of Lasiodiplodia mahajangana.</title>
        <authorList>
            <person name="Buettner E."/>
        </authorList>
    </citation>
    <scope>NUCLEOTIDE SEQUENCE</scope>
    <source>
        <strain evidence="1">VT137</strain>
    </source>
</reference>
<protein>
    <submittedName>
        <fullName evidence="1">Uncharacterized protein</fullName>
    </submittedName>
</protein>
<dbReference type="EMBL" id="JAPUUL010000507">
    <property type="protein sequence ID" value="KAJ8130406.1"/>
    <property type="molecule type" value="Genomic_DNA"/>
</dbReference>